<dbReference type="Gene3D" id="2.100.10.30">
    <property type="entry name" value="Jacalin-like lectin domain"/>
    <property type="match status" value="3"/>
</dbReference>
<reference evidence="5" key="1">
    <citation type="journal article" date="2022" name="Plant J.">
        <title>Strategies of tolerance reflected in two North American maple genomes.</title>
        <authorList>
            <person name="McEvoy S.L."/>
            <person name="Sezen U.U."/>
            <person name="Trouern-Trend A."/>
            <person name="McMahon S.M."/>
            <person name="Schaberg P.G."/>
            <person name="Yang J."/>
            <person name="Wegrzyn J.L."/>
            <person name="Swenson N.G."/>
        </authorList>
    </citation>
    <scope>NUCLEOTIDE SEQUENCE</scope>
    <source>
        <strain evidence="5">NS2018</strain>
    </source>
</reference>
<dbReference type="FunFam" id="2.100.10.30:FF:000001">
    <property type="entry name" value="Jacalin-related lectin 33"/>
    <property type="match status" value="1"/>
</dbReference>
<dbReference type="GO" id="GO:0030246">
    <property type="term" value="F:carbohydrate binding"/>
    <property type="evidence" value="ECO:0007669"/>
    <property type="project" value="UniProtKB-KW"/>
</dbReference>
<feature type="domain" description="Jacalin-type lectin" evidence="4">
    <location>
        <begin position="355"/>
        <end position="495"/>
    </location>
</feature>
<keyword evidence="2" id="KW-0430">Lectin</keyword>
<dbReference type="Pfam" id="PF01419">
    <property type="entry name" value="Jacalin"/>
    <property type="match status" value="3"/>
</dbReference>
<dbReference type="InterPro" id="IPR001229">
    <property type="entry name" value="Jacalin-like_lectin_dom"/>
</dbReference>
<evidence type="ECO:0000256" key="2">
    <source>
        <dbReference type="ARBA" id="ARBA00022734"/>
    </source>
</evidence>
<keyword evidence="6" id="KW-1185">Reference proteome</keyword>
<protein>
    <recommendedName>
        <fullName evidence="4">Jacalin-type lectin domain-containing protein</fullName>
    </recommendedName>
</protein>
<evidence type="ECO:0000313" key="5">
    <source>
        <dbReference type="EMBL" id="KAK0598690.1"/>
    </source>
</evidence>
<sequence>MVEKASFSFEHSRNELEAFQIGPLGEVKGSTEWSYKSKGAITGIMITCDPYAVVSLNFKGVEENGNTEYSDTFGFHDKAVYKIMLDWPQEYFTSLSGTYYLDKSVYYFSSLCFHTNRKKYGPFGHPEKSIPFEFPMNGRVIAGFYGSTIVNKNWIHGTLGVYVKHSTDMFGPQNQVQVVKPRSKVIRSIFNQEECIKVGPWGWSRSSTEEEWSYMLKGATKIKIGYNGESIKWISFESSDENGEVKHSVQKSNSTSGEKHEVISLNWPEEYLVSISMTLRDTVQDIESLCFYTNRTIYGPFGTMKSPNFPLRFYMKGGIIVGFYGYVGEYFDALGAYIKPFSEMFSSSGQGEIVNSKAGPFGGQGGKEWNYKPNGAITEIKISHGRVIDSLSFKSVDISDKCEYSDRFGGEGGDTDLITMDWPKEYLTSISGTHHSYKKQHVIESICFHTNKMTYGPFGGTQGSPFDLPLKDRDIVGFYGRASNYIDAIGVYQQGTSS</sequence>
<gene>
    <name evidence="5" type="ORF">LWI29_037039</name>
</gene>
<dbReference type="PROSITE" id="PS51752">
    <property type="entry name" value="JACALIN_LECTIN"/>
    <property type="match status" value="3"/>
</dbReference>
<name>A0AA39W0A8_ACESA</name>
<comment type="caution">
    <text evidence="5">The sequence shown here is derived from an EMBL/GenBank/DDBJ whole genome shotgun (WGS) entry which is preliminary data.</text>
</comment>
<dbReference type="InterPro" id="IPR036404">
    <property type="entry name" value="Jacalin-like_lectin_dom_sf"/>
</dbReference>
<feature type="domain" description="Jacalin-type lectin" evidence="4">
    <location>
        <begin position="18"/>
        <end position="165"/>
    </location>
</feature>
<comment type="similarity">
    <text evidence="1">Belongs to the jacalin lectin family.</text>
</comment>
<dbReference type="SMART" id="SM00915">
    <property type="entry name" value="Jacalin"/>
    <property type="match status" value="3"/>
</dbReference>
<dbReference type="CDD" id="cd09612">
    <property type="entry name" value="Jacalin"/>
    <property type="match status" value="1"/>
</dbReference>
<dbReference type="InterPro" id="IPR033734">
    <property type="entry name" value="Jacalin-like_lectin_dom_plant"/>
</dbReference>
<dbReference type="PANTHER" id="PTHR47293:SF66">
    <property type="entry name" value="JACALIN-RELATED LECTIN 11-RELATED"/>
    <property type="match status" value="1"/>
</dbReference>
<feature type="domain" description="Jacalin-type lectin" evidence="4">
    <location>
        <begin position="195"/>
        <end position="340"/>
    </location>
</feature>
<organism evidence="5 6">
    <name type="scientific">Acer saccharum</name>
    <name type="common">Sugar maple</name>
    <dbReference type="NCBI Taxonomy" id="4024"/>
    <lineage>
        <taxon>Eukaryota</taxon>
        <taxon>Viridiplantae</taxon>
        <taxon>Streptophyta</taxon>
        <taxon>Embryophyta</taxon>
        <taxon>Tracheophyta</taxon>
        <taxon>Spermatophyta</taxon>
        <taxon>Magnoliopsida</taxon>
        <taxon>eudicotyledons</taxon>
        <taxon>Gunneridae</taxon>
        <taxon>Pentapetalae</taxon>
        <taxon>rosids</taxon>
        <taxon>malvids</taxon>
        <taxon>Sapindales</taxon>
        <taxon>Sapindaceae</taxon>
        <taxon>Hippocastanoideae</taxon>
        <taxon>Acereae</taxon>
        <taxon>Acer</taxon>
    </lineage>
</organism>
<dbReference type="AlphaFoldDB" id="A0AA39W0A8"/>
<dbReference type="PANTHER" id="PTHR47293">
    <property type="entry name" value="JACALIN-RELATED LECTIN 3"/>
    <property type="match status" value="1"/>
</dbReference>
<evidence type="ECO:0000256" key="3">
    <source>
        <dbReference type="ARBA" id="ARBA00022737"/>
    </source>
</evidence>
<keyword evidence="3" id="KW-0677">Repeat</keyword>
<dbReference type="SUPFAM" id="SSF51101">
    <property type="entry name" value="Mannose-binding lectins"/>
    <property type="match status" value="3"/>
</dbReference>
<dbReference type="Proteomes" id="UP001168877">
    <property type="component" value="Unassembled WGS sequence"/>
</dbReference>
<accession>A0AA39W0A8</accession>
<proteinExistence type="inferred from homology"/>
<dbReference type="EMBL" id="JAUESC010000004">
    <property type="protein sequence ID" value="KAK0598690.1"/>
    <property type="molecule type" value="Genomic_DNA"/>
</dbReference>
<evidence type="ECO:0000313" key="6">
    <source>
        <dbReference type="Proteomes" id="UP001168877"/>
    </source>
</evidence>
<reference evidence="5" key="2">
    <citation type="submission" date="2023-06" db="EMBL/GenBank/DDBJ databases">
        <authorList>
            <person name="Swenson N.G."/>
            <person name="Wegrzyn J.L."/>
            <person name="Mcevoy S.L."/>
        </authorList>
    </citation>
    <scope>NUCLEOTIDE SEQUENCE</scope>
    <source>
        <strain evidence="5">NS2018</strain>
        <tissue evidence="5">Leaf</tissue>
    </source>
</reference>
<evidence type="ECO:0000256" key="1">
    <source>
        <dbReference type="ARBA" id="ARBA00006568"/>
    </source>
</evidence>
<evidence type="ECO:0000259" key="4">
    <source>
        <dbReference type="PROSITE" id="PS51752"/>
    </source>
</evidence>